<organism evidence="1 2">
    <name type="scientific">Flavobacterium azooxidireducens</name>
    <dbReference type="NCBI Taxonomy" id="1871076"/>
    <lineage>
        <taxon>Bacteria</taxon>
        <taxon>Pseudomonadati</taxon>
        <taxon>Bacteroidota</taxon>
        <taxon>Flavobacteriia</taxon>
        <taxon>Flavobacteriales</taxon>
        <taxon>Flavobacteriaceae</taxon>
        <taxon>Flavobacterium</taxon>
    </lineage>
</organism>
<sequence>MRKIYIVFILLFGIIIVLDASLEVKYPFSNKATSDEIPVQKAGFISSFDTKVDSAEDDLFTQVKPDTLSWKLLGVIKYIKKPDKDYPDGVMFPIINSDLKAKSKKKIVMSGFIIPIDNVSYALSKNVFASCFFCGQAGPETIMGIKFKGATPKLKTDQYVTMEGTFRYNDNDVNDWIYHIENAVIVKGGK</sequence>
<accession>A0ABY4KB14</accession>
<protein>
    <recommendedName>
        <fullName evidence="3">DUF3299 domain-containing protein</fullName>
    </recommendedName>
</protein>
<name>A0ABY4KB14_9FLAO</name>
<dbReference type="EMBL" id="CP096205">
    <property type="protein sequence ID" value="UPQ77929.1"/>
    <property type="molecule type" value="Genomic_DNA"/>
</dbReference>
<gene>
    <name evidence="1" type="ORF">M0M57_09825</name>
</gene>
<evidence type="ECO:0000313" key="2">
    <source>
        <dbReference type="Proteomes" id="UP000830583"/>
    </source>
</evidence>
<keyword evidence="2" id="KW-1185">Reference proteome</keyword>
<dbReference type="RefSeq" id="WP_248432879.1">
    <property type="nucleotide sequence ID" value="NZ_CP096205.1"/>
</dbReference>
<evidence type="ECO:0000313" key="1">
    <source>
        <dbReference type="EMBL" id="UPQ77929.1"/>
    </source>
</evidence>
<evidence type="ECO:0008006" key="3">
    <source>
        <dbReference type="Google" id="ProtNLM"/>
    </source>
</evidence>
<dbReference type="Proteomes" id="UP000830583">
    <property type="component" value="Chromosome"/>
</dbReference>
<reference evidence="1" key="1">
    <citation type="submission" date="2022-04" db="EMBL/GenBank/DDBJ databases">
        <title>Consumption of N2O by Flavobacterium azooxidireducens sp. nov. isolated from Decomposing Leaf Litter of Phragmites australis (Cav.).</title>
        <authorList>
            <person name="Behrendt U."/>
            <person name="Spanner T."/>
            <person name="Augustin J."/>
            <person name="Horn M.A."/>
            <person name="Kolb S."/>
            <person name="Ulrich A."/>
        </authorList>
    </citation>
    <scope>NUCLEOTIDE SEQUENCE</scope>
    <source>
        <strain evidence="1">IGB 4-14</strain>
    </source>
</reference>
<proteinExistence type="predicted"/>